<dbReference type="Proteomes" id="UP001596457">
    <property type="component" value="Unassembled WGS sequence"/>
</dbReference>
<name>A0ABW2SCZ2_9BURK</name>
<evidence type="ECO:0000259" key="1">
    <source>
        <dbReference type="Pfam" id="PF07287"/>
    </source>
</evidence>
<dbReference type="InterPro" id="IPR010839">
    <property type="entry name" value="AtuA_N"/>
</dbReference>
<keyword evidence="3" id="KW-1185">Reference proteome</keyword>
<sequence length="446" mass="46931">MTLRIGAGAGFAGDRIAPARDLAERGRLDFIAFECLAERTLAYGHLQRAADPDKGFHTALDKRLGAVLPACVQHGTTIVTNMGVANPRAAGRAAQALAQRLGLKIRIAVVTGDDVTTQVNGDTWLPEMGKTLREHGQRVVGANAYLGIDALLPALDEQPHLVITGRVADPSLFLAPLVHRLGWARDDWARLGAGTAVGHLLECSMQVTGGYFADPPHKVVPNIAQLGFPLAEVAADGSAVITKLDGTGGLVSELTVKEQLMYEVHDPAAYLTPDVAADFSTARIAQAGADRVAVRGVGGRERPRQLKAIVGFDGGFLAEGEISYAGPGAAARAQLAAEIVRERMAQVHGNTEPLRLDLIGLNALHGTAMNGLPAHAALCTDVRLRAALRTPSRAMAENLLEEVESLWLGGPAGGGGYRGHITPSVTTQPMYVGREAIALNIEVLTS</sequence>
<dbReference type="EMBL" id="JBHTBZ010000034">
    <property type="protein sequence ID" value="MFC7461309.1"/>
    <property type="molecule type" value="Genomic_DNA"/>
</dbReference>
<accession>A0ABW2SCZ2</accession>
<proteinExistence type="predicted"/>
<comment type="caution">
    <text evidence="2">The sequence shown here is derived from an EMBL/GenBank/DDBJ whole genome shotgun (WGS) entry which is preliminary data.</text>
</comment>
<gene>
    <name evidence="2" type="ORF">ACFQU0_12820</name>
</gene>
<organism evidence="2 3">
    <name type="scientific">Hydrogenophaga defluvii</name>
    <dbReference type="NCBI Taxonomy" id="249410"/>
    <lineage>
        <taxon>Bacteria</taxon>
        <taxon>Pseudomonadati</taxon>
        <taxon>Pseudomonadota</taxon>
        <taxon>Betaproteobacteria</taxon>
        <taxon>Burkholderiales</taxon>
        <taxon>Comamonadaceae</taxon>
        <taxon>Hydrogenophaga</taxon>
    </lineage>
</organism>
<dbReference type="PANTHER" id="PTHR47472">
    <property type="entry name" value="PROPIONYL-COA CARBOXYLASE"/>
    <property type="match status" value="1"/>
</dbReference>
<feature type="domain" description="Acyclic terpene utilisation N-terminal" evidence="1">
    <location>
        <begin position="3"/>
        <end position="441"/>
    </location>
</feature>
<evidence type="ECO:0000313" key="2">
    <source>
        <dbReference type="EMBL" id="MFC7461309.1"/>
    </source>
</evidence>
<reference evidence="3" key="1">
    <citation type="journal article" date="2019" name="Int. J. Syst. Evol. Microbiol.">
        <title>The Global Catalogue of Microorganisms (GCM) 10K type strain sequencing project: providing services to taxonomists for standard genome sequencing and annotation.</title>
        <authorList>
            <consortium name="The Broad Institute Genomics Platform"/>
            <consortium name="The Broad Institute Genome Sequencing Center for Infectious Disease"/>
            <person name="Wu L."/>
            <person name="Ma J."/>
        </authorList>
    </citation>
    <scope>NUCLEOTIDE SEQUENCE [LARGE SCALE GENOMIC DNA]</scope>
    <source>
        <strain evidence="3">CCUG 53903</strain>
    </source>
</reference>
<protein>
    <submittedName>
        <fullName evidence="2">Acyclic terpene utilization AtuA family protein</fullName>
    </submittedName>
</protein>
<evidence type="ECO:0000313" key="3">
    <source>
        <dbReference type="Proteomes" id="UP001596457"/>
    </source>
</evidence>
<dbReference type="PANTHER" id="PTHR47472:SF1">
    <property type="entry name" value="DUF1446-DOMAIN-CONTAINING PROTEIN"/>
    <property type="match status" value="1"/>
</dbReference>
<dbReference type="RefSeq" id="WP_382201379.1">
    <property type="nucleotide sequence ID" value="NZ_JBHTBZ010000034.1"/>
</dbReference>
<dbReference type="Pfam" id="PF07287">
    <property type="entry name" value="AtuA"/>
    <property type="match status" value="1"/>
</dbReference>